<dbReference type="AlphaFoldDB" id="A0A975AWB6"/>
<feature type="transmembrane region" description="Helical" evidence="1">
    <location>
        <begin position="366"/>
        <end position="384"/>
    </location>
</feature>
<feature type="transmembrane region" description="Helical" evidence="1">
    <location>
        <begin position="535"/>
        <end position="553"/>
    </location>
</feature>
<evidence type="ECO:0000313" key="2">
    <source>
        <dbReference type="EMBL" id="QSZ27644.1"/>
    </source>
</evidence>
<dbReference type="Proteomes" id="UP000671913">
    <property type="component" value="Chromosome"/>
</dbReference>
<feature type="transmembrane region" description="Helical" evidence="1">
    <location>
        <begin position="491"/>
        <end position="510"/>
    </location>
</feature>
<dbReference type="InterPro" id="IPR043748">
    <property type="entry name" value="DUF5693"/>
</dbReference>
<reference evidence="2" key="1">
    <citation type="submission" date="2020-08" db="EMBL/GenBank/DDBJ databases">
        <title>Genomic insights into the carbon and energy metabolism of the first obligate autotrophic acetogenic bacterium Aceticella autotrophica gen. nov., sp. nov.</title>
        <authorList>
            <person name="Toshchakov S.V."/>
            <person name="Elcheninov A.G."/>
            <person name="Kublanov I.V."/>
            <person name="Frolov E.N."/>
            <person name="Lebedinsky A.V."/>
        </authorList>
    </citation>
    <scope>NUCLEOTIDE SEQUENCE</scope>
    <source>
        <strain evidence="2">3443-3Ac</strain>
    </source>
</reference>
<dbReference type="KEGG" id="aaut:ACETAC_01705"/>
<organism evidence="2 3">
    <name type="scientific">Aceticella autotrophica</name>
    <dbReference type="NCBI Taxonomy" id="2755338"/>
    <lineage>
        <taxon>Bacteria</taxon>
        <taxon>Bacillati</taxon>
        <taxon>Bacillota</taxon>
        <taxon>Clostridia</taxon>
        <taxon>Thermoanaerobacterales</taxon>
        <taxon>Thermoanaerobacteraceae</taxon>
        <taxon>Aceticella</taxon>
    </lineage>
</organism>
<evidence type="ECO:0000313" key="3">
    <source>
        <dbReference type="Proteomes" id="UP000671913"/>
    </source>
</evidence>
<feature type="transmembrane region" description="Helical" evidence="1">
    <location>
        <begin position="642"/>
        <end position="663"/>
    </location>
</feature>
<proteinExistence type="predicted"/>
<feature type="transmembrane region" description="Helical" evidence="1">
    <location>
        <begin position="415"/>
        <end position="438"/>
    </location>
</feature>
<keyword evidence="1" id="KW-1133">Transmembrane helix</keyword>
<keyword evidence="1" id="KW-0812">Transmembrane</keyword>
<name>A0A975AWB6_9THEO</name>
<keyword evidence="3" id="KW-1185">Reference proteome</keyword>
<keyword evidence="1" id="KW-0472">Membrane</keyword>
<evidence type="ECO:0000256" key="1">
    <source>
        <dbReference type="SAM" id="Phobius"/>
    </source>
</evidence>
<dbReference type="EMBL" id="CP060096">
    <property type="protein sequence ID" value="QSZ27644.1"/>
    <property type="molecule type" value="Genomic_DNA"/>
</dbReference>
<gene>
    <name evidence="2" type="ORF">ACETAC_01705</name>
</gene>
<sequence>MKLKVMLVAVIILSVIVSIYVDVARIGVENKYDTVEIVADLYNFENLSANTGNDISNILKEMKANGLKGVAVPEVSLKRLRDTGKISLNTMSDVQNIYTLIGKTDNEAVTQYLRNITDRQKEIQCNFLIVTTRDRDTFDFLKNSLSRRVPQDKLTILEKNKDYAFIINEPMDTFSDQGLGFDVKDLNMVKALGFDVIPRVENFNGIKDRDIENYIKLLKNYDTKTVIFGGNDVLGNMEKISYAASQFKKNGITVGIIDTPMGKKLQSGIEKFTKFDGYRGLKVYGLSEKETQKYDINDIVDRWYRSIIERNVRIIYMRAKVDDLKTPAYNMKQNITAMKQLNTLVDYAGLKTGIAKPMGVIHQSKIIEVLIAVGVVAGGILLLLSFGLKEVPALILTIATTVLTAAVLLTRFNDLGIKTVALAASIIFPSLGIVYFVNSSNGLINNKEQKGFISVSLKIFIKAVLISFVGGLMIAAIMADSKYMLKLDYFRGVKLSFTIPVLIFAIYYCYKVFKIDNFKKFINTSVKILNMDIKIWHMLAAAAAALICIIYISRTGNSPLIKPSSIELKFRDFLEHYLVARPRTKEFLFGYPALILAVYAAIKKSKGWNFILGIFASIGILSAPNTMSHVESVLTMAIERTVYGWIFGAIIGVIAVVIIERLVRFANNLLKRGALL</sequence>
<protein>
    <submittedName>
        <fullName evidence="2">Uncharacterized protein</fullName>
    </submittedName>
</protein>
<accession>A0A975AWB6</accession>
<dbReference type="RefSeq" id="WP_284680353.1">
    <property type="nucleotide sequence ID" value="NZ_CP060096.1"/>
</dbReference>
<feature type="transmembrane region" description="Helical" evidence="1">
    <location>
        <begin position="609"/>
        <end position="630"/>
    </location>
</feature>
<dbReference type="Pfam" id="PF18949">
    <property type="entry name" value="DUF5693"/>
    <property type="match status" value="1"/>
</dbReference>
<feature type="transmembrane region" description="Helical" evidence="1">
    <location>
        <begin position="587"/>
        <end position="602"/>
    </location>
</feature>
<feature type="transmembrane region" description="Helical" evidence="1">
    <location>
        <begin position="459"/>
        <end position="479"/>
    </location>
</feature>
<feature type="transmembrane region" description="Helical" evidence="1">
    <location>
        <begin position="391"/>
        <end position="409"/>
    </location>
</feature>